<name>A0A318KJF3_9FIRM</name>
<organism evidence="1 2">
    <name type="scientific">Dielma fastidiosa</name>
    <dbReference type="NCBI Taxonomy" id="1034346"/>
    <lineage>
        <taxon>Bacteria</taxon>
        <taxon>Bacillati</taxon>
        <taxon>Bacillota</taxon>
        <taxon>Erysipelotrichia</taxon>
        <taxon>Erysipelotrichales</taxon>
        <taxon>Erysipelotrichaceae</taxon>
        <taxon>Dielma</taxon>
    </lineage>
</organism>
<reference evidence="1 2" key="1">
    <citation type="submission" date="2018-05" db="EMBL/GenBank/DDBJ databases">
        <title>Genomic Encyclopedia of Type Strains, Phase IV (KMG-IV): sequencing the most valuable type-strain genomes for metagenomic binning, comparative biology and taxonomic classification.</title>
        <authorList>
            <person name="Goeker M."/>
        </authorList>
    </citation>
    <scope>NUCLEOTIDE SEQUENCE [LARGE SCALE GENOMIC DNA]</scope>
    <source>
        <strain evidence="1 2">JC118</strain>
    </source>
</reference>
<dbReference type="OrthoDB" id="2062769at2"/>
<evidence type="ECO:0000313" key="2">
    <source>
        <dbReference type="Proteomes" id="UP000247612"/>
    </source>
</evidence>
<protein>
    <submittedName>
        <fullName evidence="1">Uncharacterized protein</fullName>
    </submittedName>
</protein>
<keyword evidence="2" id="KW-1185">Reference proteome</keyword>
<dbReference type="Proteomes" id="UP000247612">
    <property type="component" value="Unassembled WGS sequence"/>
</dbReference>
<dbReference type="AlphaFoldDB" id="A0A318KJF3"/>
<sequence length="134" mass="15827">MNITKADICIYLAEVKEAILNNKYRIERNSNKQNNINLFLDYIIDEAKAKDILLDLTANDFSEVLQNEHIGYEHEMLYVFGKDVILLERMGSISKTVSLYIKFNKMNNCYVIIVSLHEQQYPIKYYFQKTEEES</sequence>
<proteinExistence type="predicted"/>
<gene>
    <name evidence="1" type="ORF">DES51_11518</name>
</gene>
<evidence type="ECO:0000313" key="1">
    <source>
        <dbReference type="EMBL" id="PXX76041.1"/>
    </source>
</evidence>
<dbReference type="RefSeq" id="WP_022939346.1">
    <property type="nucleotide sequence ID" value="NZ_CABKRQ010000009.1"/>
</dbReference>
<dbReference type="Gene3D" id="3.30.2310.40">
    <property type="match status" value="1"/>
</dbReference>
<dbReference type="EMBL" id="QJKH01000015">
    <property type="protein sequence ID" value="PXX76041.1"/>
    <property type="molecule type" value="Genomic_DNA"/>
</dbReference>
<accession>A0A318KJF3</accession>
<comment type="caution">
    <text evidence="1">The sequence shown here is derived from an EMBL/GenBank/DDBJ whole genome shotgun (WGS) entry which is preliminary data.</text>
</comment>
<dbReference type="STRING" id="1034346.GCA_000313565_03070"/>
<dbReference type="InterPro" id="IPR038493">
    <property type="entry name" value="MqsR_sf"/>
</dbReference>